<comment type="similarity">
    <text evidence="1">Belongs to the YciI family.</text>
</comment>
<dbReference type="InterPro" id="IPR051807">
    <property type="entry name" value="Sec-metab_biosynth-assoc"/>
</dbReference>
<dbReference type="PANTHER" id="PTHR33606:SF3">
    <property type="entry name" value="PROTEIN YCII"/>
    <property type="match status" value="1"/>
</dbReference>
<protein>
    <recommendedName>
        <fullName evidence="2">YCII-related domain-containing protein</fullName>
    </recommendedName>
</protein>
<dbReference type="Pfam" id="PF03795">
    <property type="entry name" value="YCII"/>
    <property type="match status" value="1"/>
</dbReference>
<dbReference type="eggNOG" id="COG2350">
    <property type="taxonomic scope" value="Bacteria"/>
</dbReference>
<dbReference type="Proteomes" id="UP000027037">
    <property type="component" value="Unassembled WGS sequence"/>
</dbReference>
<dbReference type="OrthoDB" id="2293521at2"/>
<dbReference type="InterPro" id="IPR011008">
    <property type="entry name" value="Dimeric_a/b-barrel"/>
</dbReference>
<feature type="domain" description="YCII-related" evidence="2">
    <location>
        <begin position="3"/>
        <end position="88"/>
    </location>
</feature>
<dbReference type="Gene3D" id="3.30.70.1060">
    <property type="entry name" value="Dimeric alpha+beta barrel"/>
    <property type="match status" value="1"/>
</dbReference>
<keyword evidence="4" id="KW-1185">Reference proteome</keyword>
<dbReference type="InterPro" id="IPR005545">
    <property type="entry name" value="YCII"/>
</dbReference>
<dbReference type="SUPFAM" id="SSF54909">
    <property type="entry name" value="Dimeric alpha+beta barrel"/>
    <property type="match status" value="1"/>
</dbReference>
<evidence type="ECO:0000313" key="4">
    <source>
        <dbReference type="Proteomes" id="UP000027037"/>
    </source>
</evidence>
<accession>A0A062UCB7</accession>
<evidence type="ECO:0000256" key="1">
    <source>
        <dbReference type="ARBA" id="ARBA00007689"/>
    </source>
</evidence>
<dbReference type="EMBL" id="AWFF01000026">
    <property type="protein sequence ID" value="KCZ55967.1"/>
    <property type="molecule type" value="Genomic_DNA"/>
</dbReference>
<evidence type="ECO:0000259" key="2">
    <source>
        <dbReference type="Pfam" id="PF03795"/>
    </source>
</evidence>
<sequence length="98" mass="10629">MPLYCFNCRDDETHGEARRTANRPAHLEWAGALGDRVRMAGPLMSEDGRMIGSLCLIEAENLAAAKELGQQDPYAKAGVFADVQITEVKWVLGAGKPA</sequence>
<dbReference type="STRING" id="1280946.HY29_10195"/>
<dbReference type="PANTHER" id="PTHR33606">
    <property type="entry name" value="PROTEIN YCII"/>
    <property type="match status" value="1"/>
</dbReference>
<organism evidence="3 4">
    <name type="scientific">Hyphomonas beringensis</name>
    <dbReference type="NCBI Taxonomy" id="1280946"/>
    <lineage>
        <taxon>Bacteria</taxon>
        <taxon>Pseudomonadati</taxon>
        <taxon>Pseudomonadota</taxon>
        <taxon>Alphaproteobacteria</taxon>
        <taxon>Hyphomonadales</taxon>
        <taxon>Hyphomonadaceae</taxon>
        <taxon>Hyphomonas</taxon>
    </lineage>
</organism>
<name>A0A062UCB7_9PROT</name>
<dbReference type="PATRIC" id="fig|1280946.3.peg.833"/>
<proteinExistence type="inferred from homology"/>
<comment type="caution">
    <text evidence="3">The sequence shown here is derived from an EMBL/GenBank/DDBJ whole genome shotgun (WGS) entry which is preliminary data.</text>
</comment>
<dbReference type="AlphaFoldDB" id="A0A062UCB7"/>
<evidence type="ECO:0000313" key="3">
    <source>
        <dbReference type="EMBL" id="KCZ55967.1"/>
    </source>
</evidence>
<dbReference type="RefSeq" id="WP_034792817.1">
    <property type="nucleotide sequence ID" value="NZ_AWFF01000026.1"/>
</dbReference>
<reference evidence="3 4" key="1">
    <citation type="journal article" date="2014" name="Antonie Van Leeuwenhoek">
        <title>Hyphomonas beringensis sp. nov. and Hyphomonas chukchiensis sp. nov., isolated from surface seawater of the Bering Sea and Chukchi Sea.</title>
        <authorList>
            <person name="Li C."/>
            <person name="Lai Q."/>
            <person name="Li G."/>
            <person name="Dong C."/>
            <person name="Wang J."/>
            <person name="Liao Y."/>
            <person name="Shao Z."/>
        </authorList>
    </citation>
    <scope>NUCLEOTIDE SEQUENCE [LARGE SCALE GENOMIC DNA]</scope>
    <source>
        <strain evidence="3 4">25B14_1</strain>
    </source>
</reference>
<gene>
    <name evidence="3" type="ORF">HY29_10195</name>
</gene>